<dbReference type="Pfam" id="PF01370">
    <property type="entry name" value="Epimerase"/>
    <property type="match status" value="1"/>
</dbReference>
<dbReference type="Gene3D" id="3.40.50.720">
    <property type="entry name" value="NAD(P)-binding Rossmann-like Domain"/>
    <property type="match status" value="1"/>
</dbReference>
<dbReference type="AlphaFoldDB" id="I4B9H1"/>
<keyword evidence="7" id="KW-0520">NAD</keyword>
<sequence length="325" mass="36055">MTGQGKHALVTGGAGFIGAHLVRELLKRGYKITVWDNLHTGRESNLAEIRGEIDFAPLDIRTVTVADASGLKFGKVHVVFNLACPASPPHYQKDPVYTWETSVFGISNMLKIAESQGARLLHASTSEIYGDPLEHPQRESYWGNVNTVGVRSCYDEGKRAAETLCADYVRYKSVDARLFRIFNTYGEFMHPDDGRVISNFCVAAALGKKVPIYGNGAQTRSFCYVSDLVAGIMALAELERANYDGPVNLGNPHEFSIRELVTVLEKVSGKKLDTENHPLPSDDPKMRRPVIDRAEKLLGWKPRVELEEGLTRTLAYFAAEVKNRA</sequence>
<dbReference type="Proteomes" id="UP000006048">
    <property type="component" value="Chromosome"/>
</dbReference>
<keyword evidence="10" id="KW-0325">Glycoprotein</keyword>
<dbReference type="GO" id="GO:0070403">
    <property type="term" value="F:NAD+ binding"/>
    <property type="evidence" value="ECO:0007669"/>
    <property type="project" value="InterPro"/>
</dbReference>
<evidence type="ECO:0000313" key="14">
    <source>
        <dbReference type="EMBL" id="AFM13928.1"/>
    </source>
</evidence>
<name>I4B9H1_TURPD</name>
<keyword evidence="5" id="KW-0735">Signal-anchor</keyword>
<dbReference type="InterPro" id="IPR044516">
    <property type="entry name" value="UXS-like"/>
</dbReference>
<evidence type="ECO:0000313" key="15">
    <source>
        <dbReference type="Proteomes" id="UP000006048"/>
    </source>
</evidence>
<accession>I4B9H1</accession>
<keyword evidence="8" id="KW-0333">Golgi apparatus</keyword>
<evidence type="ECO:0000259" key="13">
    <source>
        <dbReference type="Pfam" id="PF01370"/>
    </source>
</evidence>
<comment type="cofactor">
    <cofactor evidence="1">
        <name>NAD(+)</name>
        <dbReference type="ChEBI" id="CHEBI:57540"/>
    </cofactor>
</comment>
<evidence type="ECO:0000256" key="6">
    <source>
        <dbReference type="ARBA" id="ARBA00022989"/>
    </source>
</evidence>
<organism evidence="14 15">
    <name type="scientific">Turneriella parva (strain ATCC BAA-1111 / DSM 21527 / NCTC 11395 / H)</name>
    <name type="common">Leptospira parva</name>
    <dbReference type="NCBI Taxonomy" id="869212"/>
    <lineage>
        <taxon>Bacteria</taxon>
        <taxon>Pseudomonadati</taxon>
        <taxon>Spirochaetota</taxon>
        <taxon>Spirochaetia</taxon>
        <taxon>Leptospirales</taxon>
        <taxon>Leptospiraceae</taxon>
        <taxon>Turneriella</taxon>
    </lineage>
</organism>
<dbReference type="HOGENOM" id="CLU_007383_4_0_12"/>
<keyword evidence="15" id="KW-1185">Reference proteome</keyword>
<dbReference type="GO" id="GO:0005737">
    <property type="term" value="C:cytoplasm"/>
    <property type="evidence" value="ECO:0007669"/>
    <property type="project" value="TreeGrafter"/>
</dbReference>
<feature type="domain" description="NAD-dependent epimerase/dehydratase" evidence="13">
    <location>
        <begin position="8"/>
        <end position="249"/>
    </location>
</feature>
<dbReference type="SUPFAM" id="SSF51735">
    <property type="entry name" value="NAD(P)-binding Rossmann-fold domains"/>
    <property type="match status" value="1"/>
</dbReference>
<proteinExistence type="predicted"/>
<dbReference type="RefSeq" id="WP_014804427.1">
    <property type="nucleotide sequence ID" value="NC_018020.1"/>
</dbReference>
<keyword evidence="3" id="KW-0812">Transmembrane</keyword>
<dbReference type="UniPathway" id="UPA00796">
    <property type="reaction ID" value="UER00771"/>
</dbReference>
<evidence type="ECO:0000256" key="5">
    <source>
        <dbReference type="ARBA" id="ARBA00022968"/>
    </source>
</evidence>
<evidence type="ECO:0000256" key="1">
    <source>
        <dbReference type="ARBA" id="ARBA00001911"/>
    </source>
</evidence>
<evidence type="ECO:0000256" key="10">
    <source>
        <dbReference type="ARBA" id="ARBA00023180"/>
    </source>
</evidence>
<dbReference type="FunFam" id="3.40.50.720:FF:000065">
    <property type="entry name" value="UDP-glucuronic acid decarboxylase 1"/>
    <property type="match status" value="1"/>
</dbReference>
<protein>
    <submittedName>
        <fullName evidence="14">NAD-dependent epimerase/dehydratase</fullName>
    </submittedName>
</protein>
<evidence type="ECO:0000256" key="3">
    <source>
        <dbReference type="ARBA" id="ARBA00022692"/>
    </source>
</evidence>
<gene>
    <name evidence="14" type="ordered locus">Turpa_3289</name>
</gene>
<comment type="subcellular location">
    <subcellularLocation>
        <location evidence="2">Golgi apparatus membrane</location>
        <topology evidence="2">Single-pass type II membrane protein</topology>
    </subcellularLocation>
    <subcellularLocation>
        <location evidence="12">Golgi apparatus</location>
        <location evidence="12">Golgi stack membrane</location>
    </subcellularLocation>
</comment>
<dbReference type="PATRIC" id="fig|869212.3.peg.3329"/>
<dbReference type="OrthoDB" id="9771073at2"/>
<dbReference type="KEGG" id="tpx:Turpa_3289"/>
<evidence type="ECO:0000256" key="7">
    <source>
        <dbReference type="ARBA" id="ARBA00023027"/>
    </source>
</evidence>
<dbReference type="EMBL" id="CP002959">
    <property type="protein sequence ID" value="AFM13928.1"/>
    <property type="molecule type" value="Genomic_DNA"/>
</dbReference>
<dbReference type="InterPro" id="IPR036291">
    <property type="entry name" value="NAD(P)-bd_dom_sf"/>
</dbReference>
<evidence type="ECO:0000256" key="4">
    <source>
        <dbReference type="ARBA" id="ARBA00022793"/>
    </source>
</evidence>
<keyword evidence="4" id="KW-0210">Decarboxylase</keyword>
<evidence type="ECO:0000256" key="11">
    <source>
        <dbReference type="ARBA" id="ARBA00023239"/>
    </source>
</evidence>
<evidence type="ECO:0000256" key="9">
    <source>
        <dbReference type="ARBA" id="ARBA00023136"/>
    </source>
</evidence>
<evidence type="ECO:0000256" key="2">
    <source>
        <dbReference type="ARBA" id="ARBA00004323"/>
    </source>
</evidence>
<dbReference type="GO" id="GO:0042732">
    <property type="term" value="P:D-xylose metabolic process"/>
    <property type="evidence" value="ECO:0007669"/>
    <property type="project" value="InterPro"/>
</dbReference>
<reference evidence="14 15" key="1">
    <citation type="submission" date="2012-06" db="EMBL/GenBank/DDBJ databases">
        <title>The complete chromosome of genome of Turneriella parva DSM 21527.</title>
        <authorList>
            <consortium name="US DOE Joint Genome Institute (JGI-PGF)"/>
            <person name="Lucas S."/>
            <person name="Han J."/>
            <person name="Lapidus A."/>
            <person name="Bruce D."/>
            <person name="Goodwin L."/>
            <person name="Pitluck S."/>
            <person name="Peters L."/>
            <person name="Kyrpides N."/>
            <person name="Mavromatis K."/>
            <person name="Ivanova N."/>
            <person name="Mikhailova N."/>
            <person name="Chertkov O."/>
            <person name="Detter J.C."/>
            <person name="Tapia R."/>
            <person name="Han C."/>
            <person name="Land M."/>
            <person name="Hauser L."/>
            <person name="Markowitz V."/>
            <person name="Cheng J.-F."/>
            <person name="Hugenholtz P."/>
            <person name="Woyke T."/>
            <person name="Wu D."/>
            <person name="Gronow S."/>
            <person name="Wellnitz S."/>
            <person name="Brambilla E."/>
            <person name="Klenk H.-P."/>
            <person name="Eisen J.A."/>
        </authorList>
    </citation>
    <scope>NUCLEOTIDE SEQUENCE [LARGE SCALE GENOMIC DNA]</scope>
    <source>
        <strain evidence="15">ATCC BAA-1111 / DSM 21527 / NCTC 11395 / H</strain>
    </source>
</reference>
<keyword evidence="9" id="KW-0472">Membrane</keyword>
<dbReference type="GO" id="GO:0033320">
    <property type="term" value="P:UDP-D-xylose biosynthetic process"/>
    <property type="evidence" value="ECO:0007669"/>
    <property type="project" value="UniProtKB-UniPathway"/>
</dbReference>
<dbReference type="InterPro" id="IPR001509">
    <property type="entry name" value="Epimerase_deHydtase"/>
</dbReference>
<evidence type="ECO:0000256" key="8">
    <source>
        <dbReference type="ARBA" id="ARBA00023034"/>
    </source>
</evidence>
<dbReference type="GO" id="GO:0048040">
    <property type="term" value="F:UDP-glucuronate decarboxylase activity"/>
    <property type="evidence" value="ECO:0007669"/>
    <property type="project" value="TreeGrafter"/>
</dbReference>
<dbReference type="PANTHER" id="PTHR43078">
    <property type="entry name" value="UDP-GLUCURONIC ACID DECARBOXYLASE-RELATED"/>
    <property type="match status" value="1"/>
</dbReference>
<dbReference type="PANTHER" id="PTHR43078:SF6">
    <property type="entry name" value="UDP-GLUCURONIC ACID DECARBOXYLASE 1"/>
    <property type="match status" value="1"/>
</dbReference>
<keyword evidence="11" id="KW-0456">Lyase</keyword>
<keyword evidence="6" id="KW-1133">Transmembrane helix</keyword>
<evidence type="ECO:0000256" key="12">
    <source>
        <dbReference type="ARBA" id="ARBA00037859"/>
    </source>
</evidence>
<dbReference type="STRING" id="869212.Turpa_3289"/>